<evidence type="ECO:0000256" key="1">
    <source>
        <dbReference type="SAM" id="MobiDB-lite"/>
    </source>
</evidence>
<feature type="region of interest" description="Disordered" evidence="1">
    <location>
        <begin position="175"/>
        <end position="197"/>
    </location>
</feature>
<accession>A0ABW3EUY2</accession>
<protein>
    <recommendedName>
        <fullName evidence="4">WXG100 family type VII secretion target</fullName>
    </recommendedName>
</protein>
<evidence type="ECO:0008006" key="4">
    <source>
        <dbReference type="Google" id="ProtNLM"/>
    </source>
</evidence>
<dbReference type="EMBL" id="JBHTJA010000037">
    <property type="protein sequence ID" value="MFD0902536.1"/>
    <property type="molecule type" value="Genomic_DNA"/>
</dbReference>
<organism evidence="2 3">
    <name type="scientific">Actinomadura sediminis</name>
    <dbReference type="NCBI Taxonomy" id="1038904"/>
    <lineage>
        <taxon>Bacteria</taxon>
        <taxon>Bacillati</taxon>
        <taxon>Actinomycetota</taxon>
        <taxon>Actinomycetes</taxon>
        <taxon>Streptosporangiales</taxon>
        <taxon>Thermomonosporaceae</taxon>
        <taxon>Actinomadura</taxon>
    </lineage>
</organism>
<proteinExistence type="predicted"/>
<evidence type="ECO:0000313" key="2">
    <source>
        <dbReference type="EMBL" id="MFD0902536.1"/>
    </source>
</evidence>
<dbReference type="Proteomes" id="UP001596972">
    <property type="component" value="Unassembled WGS sequence"/>
</dbReference>
<name>A0ABW3EUY2_9ACTN</name>
<dbReference type="RefSeq" id="WP_378300417.1">
    <property type="nucleotide sequence ID" value="NZ_JBHTJA010000037.1"/>
</dbReference>
<evidence type="ECO:0000313" key="3">
    <source>
        <dbReference type="Proteomes" id="UP001596972"/>
    </source>
</evidence>
<gene>
    <name evidence="2" type="ORF">ACFQ11_19210</name>
</gene>
<comment type="caution">
    <text evidence="2">The sequence shown here is derived from an EMBL/GenBank/DDBJ whole genome shotgun (WGS) entry which is preliminary data.</text>
</comment>
<feature type="region of interest" description="Disordered" evidence="1">
    <location>
        <begin position="56"/>
        <end position="78"/>
    </location>
</feature>
<feature type="compositionally biased region" description="Polar residues" evidence="1">
    <location>
        <begin position="175"/>
        <end position="189"/>
    </location>
</feature>
<reference evidence="3" key="1">
    <citation type="journal article" date="2019" name="Int. J. Syst. Evol. Microbiol.">
        <title>The Global Catalogue of Microorganisms (GCM) 10K type strain sequencing project: providing services to taxonomists for standard genome sequencing and annotation.</title>
        <authorList>
            <consortium name="The Broad Institute Genomics Platform"/>
            <consortium name="The Broad Institute Genome Sequencing Center for Infectious Disease"/>
            <person name="Wu L."/>
            <person name="Ma J."/>
        </authorList>
    </citation>
    <scope>NUCLEOTIDE SEQUENCE [LARGE SCALE GENOMIC DNA]</scope>
    <source>
        <strain evidence="3">JCM 31202</strain>
    </source>
</reference>
<keyword evidence="3" id="KW-1185">Reference proteome</keyword>
<sequence length="197" mass="21999">MTEYHMTDEQLSQIVHTTTISHKDGITESQTGLTRAEWNDLSEDDQRKYYYQYGPGVNAGQPDDPQNAIPRGTEPERGEWKMEAEKGYDVNWKELRKIAQDMQYQMDGWKAKLNKVSSVSISTATLGNVKGSETFVELTNQTKTGFNEYIGAIQTAYNGVIEKLKATADQYENAENNTHGRTNSVNPSGGPQAPNLG</sequence>